<dbReference type="SMART" id="SM00044">
    <property type="entry name" value="CYCc"/>
    <property type="match status" value="1"/>
</dbReference>
<keyword evidence="4" id="KW-0547">Nucleotide-binding</keyword>
<name>A0A9N9MM01_9CUCU</name>
<dbReference type="Gene3D" id="3.30.450.260">
    <property type="entry name" value="Haem NO binding associated domain"/>
    <property type="match status" value="1"/>
</dbReference>
<reference evidence="9" key="1">
    <citation type="submission" date="2022-01" db="EMBL/GenBank/DDBJ databases">
        <authorList>
            <person name="King R."/>
        </authorList>
    </citation>
    <scope>NUCLEOTIDE SEQUENCE</scope>
</reference>
<dbReference type="InterPro" id="IPR011645">
    <property type="entry name" value="HNOB_dom_associated"/>
</dbReference>
<dbReference type="PANTHER" id="PTHR45655">
    <property type="entry name" value="GUANYLATE CYCLASE SOLUBLE SUBUNIT BETA-2"/>
    <property type="match status" value="1"/>
</dbReference>
<dbReference type="Proteomes" id="UP001152799">
    <property type="component" value="Chromosome 2"/>
</dbReference>
<gene>
    <name evidence="9" type="ORF">CEUTPL_LOCUS5646</name>
</gene>
<dbReference type="PROSITE" id="PS50125">
    <property type="entry name" value="GUANYLATE_CYCLASE_2"/>
    <property type="match status" value="1"/>
</dbReference>
<dbReference type="Gene3D" id="3.30.70.1230">
    <property type="entry name" value="Nucleotide cyclase"/>
    <property type="match status" value="1"/>
</dbReference>
<dbReference type="SUPFAM" id="SSF55073">
    <property type="entry name" value="Nucleotide cyclase"/>
    <property type="match status" value="1"/>
</dbReference>
<dbReference type="InterPro" id="IPR029787">
    <property type="entry name" value="Nucleotide_cyclase"/>
</dbReference>
<dbReference type="Pfam" id="PF07700">
    <property type="entry name" value="HNOB"/>
    <property type="match status" value="1"/>
</dbReference>
<dbReference type="GO" id="GO:0005525">
    <property type="term" value="F:GTP binding"/>
    <property type="evidence" value="ECO:0007669"/>
    <property type="project" value="UniProtKB-KW"/>
</dbReference>
<dbReference type="EMBL" id="OU892278">
    <property type="protein sequence ID" value="CAG9765027.1"/>
    <property type="molecule type" value="Genomic_DNA"/>
</dbReference>
<dbReference type="EC" id="4.6.1.2" evidence="2"/>
<keyword evidence="6" id="KW-0456">Lyase</keyword>
<sequence>MRFTSRFGYDVTIKSTGRYFTDFLQSVDNIHHQFSFTYPKMKSPSMYLTEIDENGCVLVYRSSRSGYTSYIMGVLEECANYFFHLKIKIKILEEAHSASGSKKNILVRFRLDFENKAYMLHMQSKENVQRFAKLHPISVDLFISLFPFAVLMDRSLQVIAVGDNYSKIWNPNELCINKPASKYFRLQRPKGISLTWKNMRNLQAVIFEMECNRGYDNFDENRAEDSKETENANVIAKNYLLLKGQMKFIPDINSIVFLCSPIINDIGELNLQSLFLNDLNFHGLSREMVLAGWQHNSKLQTMFDKAEQNAEELELSHELLDQWKKRGDELLYSMIPKAIADRLSTGTPALETCESFSSVSILFCEIVGLQSETVKETMDMVTTMNEVFSAFDQLMDKFNVYKVETVGQVYMAACGAPERVENHAQIMANVALNMIDVARAVEVPSGIPVDVRVGMHSGHAVAGCVGIKVPRYCFFGDTVNTASRMQSSSEPGKVQISLDTKNLLPEGAFKMESRGYVKIKGKGDMLTYWLWEN</sequence>
<dbReference type="PANTHER" id="PTHR45655:SF5">
    <property type="entry name" value="SOLUBLE GUANYLATE CYCLASE 89DA-RELATED"/>
    <property type="match status" value="1"/>
</dbReference>
<evidence type="ECO:0000259" key="8">
    <source>
        <dbReference type="PROSITE" id="PS50125"/>
    </source>
</evidence>
<dbReference type="GO" id="GO:0019934">
    <property type="term" value="P:cGMP-mediated signaling"/>
    <property type="evidence" value="ECO:0007669"/>
    <property type="project" value="TreeGrafter"/>
</dbReference>
<feature type="domain" description="Guanylate cyclase" evidence="8">
    <location>
        <begin position="360"/>
        <end position="486"/>
    </location>
</feature>
<dbReference type="SUPFAM" id="SSF111126">
    <property type="entry name" value="Ligand-binding domain in the NO signalling and Golgi transport"/>
    <property type="match status" value="1"/>
</dbReference>
<evidence type="ECO:0000256" key="7">
    <source>
        <dbReference type="ARBA" id="ARBA00023293"/>
    </source>
</evidence>
<keyword evidence="10" id="KW-1185">Reference proteome</keyword>
<dbReference type="InterPro" id="IPR001054">
    <property type="entry name" value="A/G_cyclase"/>
</dbReference>
<dbReference type="InterPro" id="IPR011644">
    <property type="entry name" value="Heme_NO-bd"/>
</dbReference>
<proteinExistence type="predicted"/>
<dbReference type="Gene3D" id="6.10.250.780">
    <property type="match status" value="1"/>
</dbReference>
<dbReference type="AlphaFoldDB" id="A0A9N9MM01"/>
<evidence type="ECO:0000256" key="4">
    <source>
        <dbReference type="ARBA" id="ARBA00022741"/>
    </source>
</evidence>
<evidence type="ECO:0000313" key="9">
    <source>
        <dbReference type="EMBL" id="CAG9765027.1"/>
    </source>
</evidence>
<dbReference type="InterPro" id="IPR038158">
    <property type="entry name" value="H-NOX_domain_sf"/>
</dbReference>
<protein>
    <recommendedName>
        <fullName evidence="2">guanylate cyclase</fullName>
        <ecNumber evidence="2">4.6.1.2</ecNumber>
    </recommendedName>
</protein>
<evidence type="ECO:0000256" key="2">
    <source>
        <dbReference type="ARBA" id="ARBA00012202"/>
    </source>
</evidence>
<dbReference type="GO" id="GO:0004383">
    <property type="term" value="F:guanylate cyclase activity"/>
    <property type="evidence" value="ECO:0007669"/>
    <property type="project" value="UniProtKB-EC"/>
</dbReference>
<accession>A0A9N9MM01</accession>
<dbReference type="Pfam" id="PF07701">
    <property type="entry name" value="HNOBA"/>
    <property type="match status" value="1"/>
</dbReference>
<dbReference type="Pfam" id="PF00211">
    <property type="entry name" value="Guanylate_cyc"/>
    <property type="match status" value="1"/>
</dbReference>
<evidence type="ECO:0000256" key="1">
    <source>
        <dbReference type="ARBA" id="ARBA00004496"/>
    </source>
</evidence>
<keyword evidence="7" id="KW-0141">cGMP biosynthesis</keyword>
<dbReference type="Gene3D" id="3.90.1520.10">
    <property type="entry name" value="H-NOX domain"/>
    <property type="match status" value="1"/>
</dbReference>
<comment type="subcellular location">
    <subcellularLocation>
        <location evidence="1">Cytoplasm</location>
    </subcellularLocation>
</comment>
<evidence type="ECO:0000256" key="3">
    <source>
        <dbReference type="ARBA" id="ARBA00022490"/>
    </source>
</evidence>
<evidence type="ECO:0000313" key="10">
    <source>
        <dbReference type="Proteomes" id="UP001152799"/>
    </source>
</evidence>
<dbReference type="InterPro" id="IPR024096">
    <property type="entry name" value="NO_sig/Golgi_transp_ligand-bd"/>
</dbReference>
<keyword evidence="5" id="KW-0342">GTP-binding</keyword>
<dbReference type="GO" id="GO:0070482">
    <property type="term" value="P:response to oxygen levels"/>
    <property type="evidence" value="ECO:0007669"/>
    <property type="project" value="TreeGrafter"/>
</dbReference>
<evidence type="ECO:0000256" key="6">
    <source>
        <dbReference type="ARBA" id="ARBA00023239"/>
    </source>
</evidence>
<dbReference type="InterPro" id="IPR042463">
    <property type="entry name" value="HNOB_dom_associated_sf"/>
</dbReference>
<evidence type="ECO:0000256" key="5">
    <source>
        <dbReference type="ARBA" id="ARBA00023134"/>
    </source>
</evidence>
<dbReference type="GO" id="GO:0020037">
    <property type="term" value="F:heme binding"/>
    <property type="evidence" value="ECO:0007669"/>
    <property type="project" value="InterPro"/>
</dbReference>
<dbReference type="CDD" id="cd07302">
    <property type="entry name" value="CHD"/>
    <property type="match status" value="1"/>
</dbReference>
<dbReference type="OrthoDB" id="1890790at2759"/>
<keyword evidence="3" id="KW-0963">Cytoplasm</keyword>
<organism evidence="9 10">
    <name type="scientific">Ceutorhynchus assimilis</name>
    <name type="common">cabbage seed weevil</name>
    <dbReference type="NCBI Taxonomy" id="467358"/>
    <lineage>
        <taxon>Eukaryota</taxon>
        <taxon>Metazoa</taxon>
        <taxon>Ecdysozoa</taxon>
        <taxon>Arthropoda</taxon>
        <taxon>Hexapoda</taxon>
        <taxon>Insecta</taxon>
        <taxon>Pterygota</taxon>
        <taxon>Neoptera</taxon>
        <taxon>Endopterygota</taxon>
        <taxon>Coleoptera</taxon>
        <taxon>Polyphaga</taxon>
        <taxon>Cucujiformia</taxon>
        <taxon>Curculionidae</taxon>
        <taxon>Ceutorhynchinae</taxon>
        <taxon>Ceutorhynchus</taxon>
    </lineage>
</organism>
<dbReference type="GO" id="GO:0008074">
    <property type="term" value="C:guanylate cyclase complex, soluble"/>
    <property type="evidence" value="ECO:0007669"/>
    <property type="project" value="TreeGrafter"/>
</dbReference>